<reference evidence="1 2" key="1">
    <citation type="submission" date="2019-09" db="EMBL/GenBank/DDBJ databases">
        <title>Taxonomy of Antarctic Massilia spp.: description of Massilia rubra sp. nov., Massilia aquatica sp. nov., Massilia mucilaginosa sp. nov., Massilia frigida sp. nov. isolated from streams, lakes and regoliths.</title>
        <authorList>
            <person name="Holochova P."/>
            <person name="Sedlacek I."/>
            <person name="Kralova S."/>
            <person name="Maslanova I."/>
            <person name="Busse H.-J."/>
            <person name="Stankova E."/>
            <person name="Vrbovska V."/>
            <person name="Kovarovic V."/>
            <person name="Bartak M."/>
            <person name="Svec P."/>
            <person name="Pantucek R."/>
        </authorList>
    </citation>
    <scope>NUCLEOTIDE SEQUENCE [LARGE SCALE GENOMIC DNA]</scope>
    <source>
        <strain evidence="1 2">CCM 8693</strain>
    </source>
</reference>
<organism evidence="1 2">
    <name type="scientific">Massilia aquatica</name>
    <dbReference type="NCBI Taxonomy" id="2609000"/>
    <lineage>
        <taxon>Bacteria</taxon>
        <taxon>Pseudomonadati</taxon>
        <taxon>Pseudomonadota</taxon>
        <taxon>Betaproteobacteria</taxon>
        <taxon>Burkholderiales</taxon>
        <taxon>Oxalobacteraceae</taxon>
        <taxon>Telluria group</taxon>
        <taxon>Massilia</taxon>
    </lineage>
</organism>
<protein>
    <submittedName>
        <fullName evidence="1">Uncharacterized protein</fullName>
    </submittedName>
</protein>
<name>A0ABX0M4M4_9BURK</name>
<proteinExistence type="predicted"/>
<sequence length="94" mass="10536">MKLRQRHVPMEVDLSVAIGLLWGHLNTGQFAQAYRLGRVCRQIWPDDERLALLVAYAQVELFDGPDDDTLGLLARDAACPSWTSVLARRCRASA</sequence>
<comment type="caution">
    <text evidence="1">The sequence shown here is derived from an EMBL/GenBank/DDBJ whole genome shotgun (WGS) entry which is preliminary data.</text>
</comment>
<keyword evidence="2" id="KW-1185">Reference proteome</keyword>
<evidence type="ECO:0000313" key="1">
    <source>
        <dbReference type="EMBL" id="NHZ41558.1"/>
    </source>
</evidence>
<dbReference type="EMBL" id="VVIW01000008">
    <property type="protein sequence ID" value="NHZ41558.1"/>
    <property type="molecule type" value="Genomic_DNA"/>
</dbReference>
<dbReference type="RefSeq" id="WP_167077322.1">
    <property type="nucleotide sequence ID" value="NZ_VVIW01000008.1"/>
</dbReference>
<dbReference type="Proteomes" id="UP000819052">
    <property type="component" value="Unassembled WGS sequence"/>
</dbReference>
<gene>
    <name evidence="1" type="ORF">F1609_15520</name>
</gene>
<evidence type="ECO:0000313" key="2">
    <source>
        <dbReference type="Proteomes" id="UP000819052"/>
    </source>
</evidence>
<accession>A0ABX0M4M4</accession>